<dbReference type="Proteomes" id="UP000245368">
    <property type="component" value="Chromosome"/>
</dbReference>
<organism evidence="2 3">
    <name type="scientific">Deinococcus irradiatisoli</name>
    <dbReference type="NCBI Taxonomy" id="2202254"/>
    <lineage>
        <taxon>Bacteria</taxon>
        <taxon>Thermotogati</taxon>
        <taxon>Deinococcota</taxon>
        <taxon>Deinococci</taxon>
        <taxon>Deinococcales</taxon>
        <taxon>Deinococcaceae</taxon>
        <taxon>Deinococcus</taxon>
    </lineage>
</organism>
<keyword evidence="1" id="KW-1133">Transmembrane helix</keyword>
<evidence type="ECO:0000256" key="1">
    <source>
        <dbReference type="SAM" id="Phobius"/>
    </source>
</evidence>
<keyword evidence="3" id="KW-1185">Reference proteome</keyword>
<feature type="transmembrane region" description="Helical" evidence="1">
    <location>
        <begin position="144"/>
        <end position="163"/>
    </location>
</feature>
<keyword evidence="1" id="KW-0812">Transmembrane</keyword>
<name>A0A2Z3JDZ1_9DEIO</name>
<evidence type="ECO:0000313" key="3">
    <source>
        <dbReference type="Proteomes" id="UP000245368"/>
    </source>
</evidence>
<dbReference type="EMBL" id="CP029494">
    <property type="protein sequence ID" value="AWN23262.1"/>
    <property type="molecule type" value="Genomic_DNA"/>
</dbReference>
<reference evidence="2 3" key="1">
    <citation type="submission" date="2018-05" db="EMBL/GenBank/DDBJ databases">
        <title>Complete Genome Sequence of Deinococcus sp. strain 17bor-2.</title>
        <authorList>
            <person name="Srinivasan S."/>
        </authorList>
    </citation>
    <scope>NUCLEOTIDE SEQUENCE [LARGE SCALE GENOMIC DNA]</scope>
    <source>
        <strain evidence="2 3">17bor-2</strain>
    </source>
</reference>
<gene>
    <name evidence="2" type="ORF">DKM44_08510</name>
</gene>
<evidence type="ECO:0000313" key="2">
    <source>
        <dbReference type="EMBL" id="AWN23262.1"/>
    </source>
</evidence>
<dbReference type="AlphaFoldDB" id="A0A2Z3JDZ1"/>
<accession>A0A2Z3JDZ1</accession>
<proteinExistence type="predicted"/>
<dbReference type="KEGG" id="dez:DKM44_08510"/>
<protein>
    <submittedName>
        <fullName evidence="2">Uncharacterized protein</fullName>
    </submittedName>
</protein>
<sequence>MALWSRIFAGWRFQAVRDETGQLTEAVERATKLVWHGDADEVRRGALIYAVWPQANQRLPALVNLTDDRQFVTVRVFASHLTEGQRLTEQLVVRMLRERAFTFVPGVRVALAITVGEVRTDLTSGQVSVQRGSVLSGFYRQNKYLLNVTLAVLLITLSVVLLITPEGNYTPLGKFYGLSERVLSAVLLNFLLLISQFLFFARHHNVIAWDAP</sequence>
<keyword evidence="1" id="KW-0472">Membrane</keyword>
<feature type="transmembrane region" description="Helical" evidence="1">
    <location>
        <begin position="183"/>
        <end position="201"/>
    </location>
</feature>